<keyword evidence="5 8" id="KW-0472">Membrane</keyword>
<feature type="non-terminal residue" evidence="9">
    <location>
        <position position="1"/>
    </location>
</feature>
<accession>A0A0K8TQ09</accession>
<proteinExistence type="evidence at transcript level"/>
<keyword evidence="4 8" id="KW-1133">Transmembrane helix</keyword>
<feature type="transmembrane region" description="Helical" evidence="8">
    <location>
        <begin position="214"/>
        <end position="236"/>
    </location>
</feature>
<feature type="transmembrane region" description="Helical" evidence="8">
    <location>
        <begin position="7"/>
        <end position="30"/>
    </location>
</feature>
<dbReference type="PANTHER" id="PTHR31040">
    <property type="entry name" value="NURIM"/>
    <property type="match status" value="1"/>
</dbReference>
<dbReference type="PANTHER" id="PTHR31040:SF1">
    <property type="entry name" value="NURIM"/>
    <property type="match status" value="1"/>
</dbReference>
<evidence type="ECO:0000256" key="3">
    <source>
        <dbReference type="ARBA" id="ARBA00022692"/>
    </source>
</evidence>
<dbReference type="InterPro" id="IPR033580">
    <property type="entry name" value="Nurim-like"/>
</dbReference>
<feature type="transmembrane region" description="Helical" evidence="8">
    <location>
        <begin position="190"/>
        <end position="208"/>
    </location>
</feature>
<reference evidence="9" key="1">
    <citation type="journal article" date="2015" name="Insect Biochem. Mol. Biol.">
        <title>An insight into the sialome of the horse fly, Tabanus bromius.</title>
        <authorList>
            <person name="Ribeiro J.M."/>
            <person name="Kazimirova M."/>
            <person name="Takac P."/>
            <person name="Andersen J.F."/>
            <person name="Francischetti I.M."/>
        </authorList>
    </citation>
    <scope>NUCLEOTIDE SEQUENCE</scope>
</reference>
<protein>
    <recommendedName>
        <fullName evidence="7">Nuclear envelope membrane protein</fullName>
    </recommendedName>
    <alternativeName>
        <fullName evidence="6">Nuclear rim protein</fullName>
    </alternativeName>
</protein>
<comment type="subcellular location">
    <subcellularLocation>
        <location evidence="1">Nucleus inner membrane</location>
        <topology evidence="1">Multi-pass membrane protein</topology>
    </subcellularLocation>
</comment>
<dbReference type="GO" id="GO:0005637">
    <property type="term" value="C:nuclear inner membrane"/>
    <property type="evidence" value="ECO:0007669"/>
    <property type="project" value="UniProtKB-SubCell"/>
</dbReference>
<evidence type="ECO:0000313" key="9">
    <source>
        <dbReference type="EMBL" id="JAI16477.1"/>
    </source>
</evidence>
<name>A0A0K8TQ09_TABBR</name>
<evidence type="ECO:0000256" key="4">
    <source>
        <dbReference type="ARBA" id="ARBA00022989"/>
    </source>
</evidence>
<evidence type="ECO:0000256" key="1">
    <source>
        <dbReference type="ARBA" id="ARBA00004473"/>
    </source>
</evidence>
<organism evidence="9">
    <name type="scientific">Tabanus bromius</name>
    <name type="common">Band-eyed brown horse fly</name>
    <dbReference type="NCBI Taxonomy" id="304241"/>
    <lineage>
        <taxon>Eukaryota</taxon>
        <taxon>Metazoa</taxon>
        <taxon>Ecdysozoa</taxon>
        <taxon>Arthropoda</taxon>
        <taxon>Hexapoda</taxon>
        <taxon>Insecta</taxon>
        <taxon>Pterygota</taxon>
        <taxon>Neoptera</taxon>
        <taxon>Endopterygota</taxon>
        <taxon>Diptera</taxon>
        <taxon>Brachycera</taxon>
        <taxon>Tabanomorpha</taxon>
        <taxon>Tabanoidea</taxon>
        <taxon>Tabanidae</taxon>
        <taxon>Tabanus</taxon>
    </lineage>
</organism>
<sequence length="250" mass="29133">TIKQTISLLISLCAFVGTFYAVGKFMLLLSTPTKVQRQWVWLANLLDNKSLLETAFPYVTLDLAYISAFIVQHSFMKSNLWKQVLSSVGLDIAERSIYCLASSYVLWYLVKNWQTIPTIALWHVDVSDSPALWWTFVLVHGLAWTIIYGGSIIMDLPEIIGVKQVYYDMKNFLSPSYYKSNDLRNLYEHVRHPSFVGFLMVLWITNIMTLDRFLLAFMLSAYMYIAWSTTDIDVAYQRYQLKRKRDELAR</sequence>
<evidence type="ECO:0000256" key="5">
    <source>
        <dbReference type="ARBA" id="ARBA00023136"/>
    </source>
</evidence>
<feature type="transmembrane region" description="Helical" evidence="8">
    <location>
        <begin position="92"/>
        <end position="110"/>
    </location>
</feature>
<evidence type="ECO:0000256" key="6">
    <source>
        <dbReference type="ARBA" id="ARBA00031700"/>
    </source>
</evidence>
<keyword evidence="3 8" id="KW-0812">Transmembrane</keyword>
<dbReference type="AlphaFoldDB" id="A0A0K8TQ09"/>
<comment type="similarity">
    <text evidence="2">Belongs to the nurim family.</text>
</comment>
<evidence type="ECO:0000256" key="2">
    <source>
        <dbReference type="ARBA" id="ARBA00010631"/>
    </source>
</evidence>
<feature type="transmembrane region" description="Helical" evidence="8">
    <location>
        <begin position="50"/>
        <end position="71"/>
    </location>
</feature>
<dbReference type="EMBL" id="GDAI01001126">
    <property type="protein sequence ID" value="JAI16477.1"/>
    <property type="molecule type" value="mRNA"/>
</dbReference>
<evidence type="ECO:0000256" key="8">
    <source>
        <dbReference type="SAM" id="Phobius"/>
    </source>
</evidence>
<evidence type="ECO:0000256" key="7">
    <source>
        <dbReference type="ARBA" id="ARBA00032957"/>
    </source>
</evidence>
<feature type="transmembrane region" description="Helical" evidence="8">
    <location>
        <begin position="130"/>
        <end position="154"/>
    </location>
</feature>